<keyword evidence="2" id="KW-1133">Transmembrane helix</keyword>
<dbReference type="PANTHER" id="PTHR45615:SF63">
    <property type="entry name" value="CHROMOSOME UNDETERMINED SCAFFOLD_10, WHOLE GENOME SHOTGUN SEQUENCE"/>
    <property type="match status" value="1"/>
</dbReference>
<dbReference type="InterPro" id="IPR012683">
    <property type="entry name" value="CHP02302_TM"/>
</dbReference>
<dbReference type="PANTHER" id="PTHR45615">
    <property type="entry name" value="MYOSIN HEAVY CHAIN, NON-MUSCLE"/>
    <property type="match status" value="1"/>
</dbReference>
<evidence type="ECO:0000256" key="2">
    <source>
        <dbReference type="SAM" id="Phobius"/>
    </source>
</evidence>
<dbReference type="AlphaFoldDB" id="A0A937G064"/>
<name>A0A937G064_9BACT</name>
<keyword evidence="2" id="KW-0812">Transmembrane</keyword>
<keyword evidence="2" id="KW-0472">Membrane</keyword>
<feature type="compositionally biased region" description="Basic and acidic residues" evidence="1">
    <location>
        <begin position="650"/>
        <end position="664"/>
    </location>
</feature>
<gene>
    <name evidence="3" type="ORF">JMN32_07170</name>
</gene>
<comment type="caution">
    <text evidence="3">The sequence shown here is derived from an EMBL/GenBank/DDBJ whole genome shotgun (WGS) entry which is preliminary data.</text>
</comment>
<protein>
    <submittedName>
        <fullName evidence="3">DUF4175 family protein</fullName>
    </submittedName>
</protein>
<dbReference type="EMBL" id="JAEUGD010000023">
    <property type="protein sequence ID" value="MBL6446081.1"/>
    <property type="molecule type" value="Genomic_DNA"/>
</dbReference>
<keyword evidence="4" id="KW-1185">Reference proteome</keyword>
<evidence type="ECO:0000256" key="1">
    <source>
        <dbReference type="SAM" id="MobiDB-lite"/>
    </source>
</evidence>
<sequence>MMSKKHGMTNEEAALKIGSIFPEIGDKLLNIIQLQKQKGGLVEASITQKTETIKKYHFKDAVDIKKNKRYLKYLFAPLFIIAWVLVLSPAFITTSSSRIIHFNNEFTPKAPFNFNILNEKLLAFKNEDFTISLDLRGEAIPENAYILNNGRKIKMSKAESNVFSYTFRKIQNNQTFQFEAAGFTSREHGIKVVSRPNLRSFNVYLHYPNYLGRSNEVLNNVGNLQIPEGTSIKWQLKTIQSDEVLVNFQSTDESHQLKLTDKSIFELEKTFKKSQVYSINLKNKYSENKEKILYKIEVIPDQHPQIDLNVYPDTTLYSFIALGGNISDDYGLTKLKLFYQILQGSKESVYKSIDIPIARAQNQRYYYQWFLDSLGLTEDTSIKYFLKVWDNDGVNGNKASKTGTYIFRLPSKKELKRDIEKTTSETQENIDKTITEAKELKEKIERAEKKLKGQKEMSWQDENLLKDIIKKREELNKAIDELKEQNRSNELKRERFSKQDKRIKEKVEQLQELMDELLDEETKKLYDELQKLLEEQSEINDIQDVLDKLNNKENNLEKELERTLELFKKMKFDYKLNEAINELKEQIDDQEQLIKETSDKNKKNEELSEKQQELQEQFKEFKEQMNALEEFNQDLKNPESLPDIQEEQQNIDREQQKSKESLDKNKRKQSKESQQNAKEQMQKMAKQMEQMQSSMEMTMMQENLDDLRDIVHNLLKLSFDQEELMKEFSEVNQSDPRFVELGQQQLKLKDDAKIVEDSLLSLANRVFQIASFVTREVGKMNNHMDKSTEAIKERKKPVAVSEQQFAMTSINNLALLLDDVLQQMQNAMSDAMGKPQKGKGKDKSPSLSELQQQLNNKIENLKKSGKSGRELSEELAKLAAEQERIRQALQQMQEKAGEGDGGKKPGDGIPQKMEETEIDLVNKRITQETIKRQRQILTRLLEAENAMRERELDKERKGETAKDYEKALPKAFEEYFKMKEQEIELLKTIPPKLYPYYKKEVNEYFKRLGKESNN</sequence>
<feature type="compositionally biased region" description="Basic and acidic residues" evidence="1">
    <location>
        <begin position="895"/>
        <end position="911"/>
    </location>
</feature>
<dbReference type="SUPFAM" id="SSF58104">
    <property type="entry name" value="Methyl-accepting chemotaxis protein (MCP) signaling domain"/>
    <property type="match status" value="1"/>
</dbReference>
<proteinExistence type="predicted"/>
<evidence type="ECO:0000313" key="4">
    <source>
        <dbReference type="Proteomes" id="UP000614216"/>
    </source>
</evidence>
<accession>A0A937G064</accession>
<feature type="transmembrane region" description="Helical" evidence="2">
    <location>
        <begin position="73"/>
        <end position="92"/>
    </location>
</feature>
<evidence type="ECO:0000313" key="3">
    <source>
        <dbReference type="EMBL" id="MBL6446081.1"/>
    </source>
</evidence>
<feature type="region of interest" description="Disordered" evidence="1">
    <location>
        <begin position="892"/>
        <end position="911"/>
    </location>
</feature>
<organism evidence="3 4">
    <name type="scientific">Fulvivirga marina</name>
    <dbReference type="NCBI Taxonomy" id="2494733"/>
    <lineage>
        <taxon>Bacteria</taxon>
        <taxon>Pseudomonadati</taxon>
        <taxon>Bacteroidota</taxon>
        <taxon>Cytophagia</taxon>
        <taxon>Cytophagales</taxon>
        <taxon>Fulvivirgaceae</taxon>
        <taxon>Fulvivirga</taxon>
    </lineage>
</organism>
<feature type="compositionally biased region" description="Low complexity" evidence="1">
    <location>
        <begin position="674"/>
        <end position="684"/>
    </location>
</feature>
<dbReference type="Proteomes" id="UP000614216">
    <property type="component" value="Unassembled WGS sequence"/>
</dbReference>
<reference evidence="3" key="1">
    <citation type="submission" date="2021-01" db="EMBL/GenBank/DDBJ databases">
        <title>Fulvivirga kasyanovii gen. nov., sp nov., a novel member of the phylum Bacteroidetes isolated from seawater in a mussel farm.</title>
        <authorList>
            <person name="Zhao L.-H."/>
            <person name="Wang Z.-J."/>
        </authorList>
    </citation>
    <scope>NUCLEOTIDE SEQUENCE</scope>
    <source>
        <strain evidence="3">29W222</strain>
    </source>
</reference>
<feature type="region of interest" description="Disordered" evidence="1">
    <location>
        <begin position="648"/>
        <end position="684"/>
    </location>
</feature>
<dbReference type="Pfam" id="PF13779">
    <property type="entry name" value="DUF4175"/>
    <property type="match status" value="1"/>
</dbReference>